<dbReference type="InterPro" id="IPR010982">
    <property type="entry name" value="Lambda_DNA-bd_dom_sf"/>
</dbReference>
<sequence>MKLEEVIGSRVAAAREQRGLSQAELGKRLGEWLKGEWSRQAVWSAEQGKRAFTAAELVAFAHVLDVPVEHLLTPPVEVREVEMPSTAKLPRSALAEATLPSQPAREVFRDMQEALADLADNLSAATDRAATLGIQVGQAMSLSKKQR</sequence>
<dbReference type="RefSeq" id="WP_075138213.1">
    <property type="nucleotide sequence ID" value="NZ_MSIF01000039.1"/>
</dbReference>
<comment type="caution">
    <text evidence="2">The sequence shown here is derived from an EMBL/GenBank/DDBJ whole genome shotgun (WGS) entry which is preliminary data.</text>
</comment>
<dbReference type="CDD" id="cd00093">
    <property type="entry name" value="HTH_XRE"/>
    <property type="match status" value="1"/>
</dbReference>
<dbReference type="Proteomes" id="UP000185696">
    <property type="component" value="Unassembled WGS sequence"/>
</dbReference>
<dbReference type="OrthoDB" id="4217096at2"/>
<accession>A0A7Z1AUM8</accession>
<dbReference type="SUPFAM" id="SSF47413">
    <property type="entry name" value="lambda repressor-like DNA-binding domains"/>
    <property type="match status" value="1"/>
</dbReference>
<dbReference type="AlphaFoldDB" id="A0A7Z1AUM8"/>
<evidence type="ECO:0000259" key="1">
    <source>
        <dbReference type="PROSITE" id="PS50943"/>
    </source>
</evidence>
<organism evidence="2 3">
    <name type="scientific">Actinophytocola xinjiangensis</name>
    <dbReference type="NCBI Taxonomy" id="485602"/>
    <lineage>
        <taxon>Bacteria</taxon>
        <taxon>Bacillati</taxon>
        <taxon>Actinomycetota</taxon>
        <taxon>Actinomycetes</taxon>
        <taxon>Pseudonocardiales</taxon>
        <taxon>Pseudonocardiaceae</taxon>
    </lineage>
</organism>
<gene>
    <name evidence="2" type="ORF">BLA60_39455</name>
</gene>
<dbReference type="GO" id="GO:0003677">
    <property type="term" value="F:DNA binding"/>
    <property type="evidence" value="ECO:0007669"/>
    <property type="project" value="InterPro"/>
</dbReference>
<dbReference type="Pfam" id="PF13560">
    <property type="entry name" value="HTH_31"/>
    <property type="match status" value="1"/>
</dbReference>
<dbReference type="EMBL" id="MSIF01000039">
    <property type="protein sequence ID" value="OLF04700.1"/>
    <property type="molecule type" value="Genomic_DNA"/>
</dbReference>
<keyword evidence="3" id="KW-1185">Reference proteome</keyword>
<dbReference type="InterPro" id="IPR001387">
    <property type="entry name" value="Cro/C1-type_HTH"/>
</dbReference>
<proteinExistence type="predicted"/>
<evidence type="ECO:0000313" key="2">
    <source>
        <dbReference type="EMBL" id="OLF04700.1"/>
    </source>
</evidence>
<reference evidence="2 3" key="1">
    <citation type="submission" date="2016-12" db="EMBL/GenBank/DDBJ databases">
        <title>The draft genome sequence of Actinophytocola xinjiangensis.</title>
        <authorList>
            <person name="Wang W."/>
            <person name="Yuan L."/>
        </authorList>
    </citation>
    <scope>NUCLEOTIDE SEQUENCE [LARGE SCALE GENOMIC DNA]</scope>
    <source>
        <strain evidence="2 3">CGMCC 4.4663</strain>
    </source>
</reference>
<dbReference type="PROSITE" id="PS50943">
    <property type="entry name" value="HTH_CROC1"/>
    <property type="match status" value="1"/>
</dbReference>
<name>A0A7Z1AUM8_9PSEU</name>
<evidence type="ECO:0000313" key="3">
    <source>
        <dbReference type="Proteomes" id="UP000185696"/>
    </source>
</evidence>
<protein>
    <recommendedName>
        <fullName evidence="1">HTH cro/C1-type domain-containing protein</fullName>
    </recommendedName>
</protein>
<feature type="domain" description="HTH cro/C1-type" evidence="1">
    <location>
        <begin position="11"/>
        <end position="71"/>
    </location>
</feature>
<dbReference type="SMART" id="SM00530">
    <property type="entry name" value="HTH_XRE"/>
    <property type="match status" value="1"/>
</dbReference>
<dbReference type="Gene3D" id="1.10.260.40">
    <property type="entry name" value="lambda repressor-like DNA-binding domains"/>
    <property type="match status" value="1"/>
</dbReference>